<keyword evidence="12" id="KW-1185">Reference proteome</keyword>
<feature type="domain" description="OmpA-like" evidence="10">
    <location>
        <begin position="267"/>
        <end position="383"/>
    </location>
</feature>
<organism evidence="11 12">
    <name type="scientific">Xanthobacter aminoxidans</name>
    <dbReference type="NCBI Taxonomy" id="186280"/>
    <lineage>
        <taxon>Bacteria</taxon>
        <taxon>Pseudomonadati</taxon>
        <taxon>Pseudomonadota</taxon>
        <taxon>Alphaproteobacteria</taxon>
        <taxon>Hyphomicrobiales</taxon>
        <taxon>Xanthobacteraceae</taxon>
        <taxon>Xanthobacter</taxon>
    </lineage>
</organism>
<proteinExistence type="inferred from homology"/>
<evidence type="ECO:0000313" key="12">
    <source>
        <dbReference type="Proteomes" id="UP001604043"/>
    </source>
</evidence>
<feature type="compositionally biased region" description="Polar residues" evidence="8">
    <location>
        <begin position="173"/>
        <end position="183"/>
    </location>
</feature>
<keyword evidence="11" id="KW-0282">Flagellum</keyword>
<name>A0ABW6ZQ87_9HYPH</name>
<accession>A0ABW6ZQ87</accession>
<evidence type="ECO:0000256" key="3">
    <source>
        <dbReference type="ARBA" id="ARBA00022475"/>
    </source>
</evidence>
<dbReference type="Gene3D" id="3.30.1330.60">
    <property type="entry name" value="OmpA-like domain"/>
    <property type="match status" value="1"/>
</dbReference>
<keyword evidence="11" id="KW-0969">Cilium</keyword>
<sequence>MSGKEPHGEIIIVKRHDDEEHEHHSSAWKVAHADFMTAMMAFFLIMWLINVTDKDTRKAIANYFNPVDLASSITDVRGLNDPEDTKAKGTSSDGDKQSSLKNTTGRETGAGDDRQQGDKERAAFRDPYAVLNKLAGDADARQGGTPDAAVGDTGSPGTGAGDVNRDPFDPTYWQMSTGRQARNPQAKPSKVDQPSGRPDATTGAAKPGEAEKAQAEKAQAAAAQAAAAGKAARDLESELKQVVAATVGTPGAAPRVDVRATKEGLIVDLTDDLDFTMFPVGSAVPDARFVRAMGEIAKKLGARPGEIVIRGHTDARPFRSDTYDNWRLSSARAHMALYMLVRGGLDEKRVTAIEGLADRNLKNTADPNAPQNRRIEILLKAPS</sequence>
<feature type="transmembrane region" description="Helical" evidence="9">
    <location>
        <begin position="30"/>
        <end position="49"/>
    </location>
</feature>
<gene>
    <name evidence="11" type="ORF">V5F30_22820</name>
</gene>
<keyword evidence="4 9" id="KW-0812">Transmembrane</keyword>
<keyword evidence="11" id="KW-0966">Cell projection</keyword>
<evidence type="ECO:0000256" key="8">
    <source>
        <dbReference type="SAM" id="MobiDB-lite"/>
    </source>
</evidence>
<feature type="region of interest" description="Disordered" evidence="8">
    <location>
        <begin position="1"/>
        <end position="23"/>
    </location>
</feature>
<comment type="subcellular location">
    <subcellularLocation>
        <location evidence="1">Cell membrane</location>
        <topology evidence="1">Single-pass membrane protein</topology>
    </subcellularLocation>
</comment>
<dbReference type="InterPro" id="IPR025713">
    <property type="entry name" value="MotB-like_N_dom"/>
</dbReference>
<dbReference type="SUPFAM" id="SSF103088">
    <property type="entry name" value="OmpA-like"/>
    <property type="match status" value="1"/>
</dbReference>
<keyword evidence="3" id="KW-1003">Cell membrane</keyword>
<reference evidence="11 12" key="1">
    <citation type="submission" date="2024-02" db="EMBL/GenBank/DDBJ databases">
        <title>Expansion and revision of Xanthobacter and proposal of Roseixanthobacter gen. nov.</title>
        <authorList>
            <person name="Soltysiak M.P.M."/>
            <person name="Jalihal A."/>
            <person name="Ory A."/>
            <person name="Chrisophersen C."/>
            <person name="Lee A.D."/>
            <person name="Boulton J."/>
            <person name="Springer M."/>
        </authorList>
    </citation>
    <scope>NUCLEOTIDE SEQUENCE [LARGE SCALE GENOMIC DNA]</scope>
    <source>
        <strain evidence="11 12">CB5</strain>
    </source>
</reference>
<dbReference type="PROSITE" id="PS51123">
    <property type="entry name" value="OMPA_2"/>
    <property type="match status" value="1"/>
</dbReference>
<dbReference type="InterPro" id="IPR006665">
    <property type="entry name" value="OmpA-like"/>
</dbReference>
<evidence type="ECO:0000256" key="5">
    <source>
        <dbReference type="ARBA" id="ARBA00022989"/>
    </source>
</evidence>
<dbReference type="Pfam" id="PF00691">
    <property type="entry name" value="OmpA"/>
    <property type="match status" value="1"/>
</dbReference>
<evidence type="ECO:0000256" key="9">
    <source>
        <dbReference type="SAM" id="Phobius"/>
    </source>
</evidence>
<evidence type="ECO:0000256" key="1">
    <source>
        <dbReference type="ARBA" id="ARBA00004162"/>
    </source>
</evidence>
<dbReference type="InterPro" id="IPR036737">
    <property type="entry name" value="OmpA-like_sf"/>
</dbReference>
<feature type="compositionally biased region" description="Basic and acidic residues" evidence="8">
    <location>
        <begin position="78"/>
        <end position="98"/>
    </location>
</feature>
<comment type="caution">
    <text evidence="11">The sequence shown here is derived from an EMBL/GenBank/DDBJ whole genome shotgun (WGS) entry which is preliminary data.</text>
</comment>
<dbReference type="PANTHER" id="PTHR30329:SF21">
    <property type="entry name" value="LIPOPROTEIN YIAD-RELATED"/>
    <property type="match status" value="1"/>
</dbReference>
<dbReference type="InterPro" id="IPR050330">
    <property type="entry name" value="Bact_OuterMem_StrucFunc"/>
</dbReference>
<feature type="compositionally biased region" description="Basic and acidic residues" evidence="8">
    <location>
        <begin position="109"/>
        <end position="124"/>
    </location>
</feature>
<evidence type="ECO:0000313" key="11">
    <source>
        <dbReference type="EMBL" id="MFG1255060.1"/>
    </source>
</evidence>
<dbReference type="RefSeq" id="WP_394010082.1">
    <property type="nucleotide sequence ID" value="NZ_JBAFUR010000008.1"/>
</dbReference>
<dbReference type="Pfam" id="PF13677">
    <property type="entry name" value="MotB_plug"/>
    <property type="match status" value="1"/>
</dbReference>
<evidence type="ECO:0000256" key="7">
    <source>
        <dbReference type="PROSITE-ProRule" id="PRU00473"/>
    </source>
</evidence>
<dbReference type="PANTHER" id="PTHR30329">
    <property type="entry name" value="STATOR ELEMENT OF FLAGELLAR MOTOR COMPLEX"/>
    <property type="match status" value="1"/>
</dbReference>
<dbReference type="Proteomes" id="UP001604043">
    <property type="component" value="Unassembled WGS sequence"/>
</dbReference>
<keyword evidence="6 7" id="KW-0472">Membrane</keyword>
<evidence type="ECO:0000256" key="6">
    <source>
        <dbReference type="ARBA" id="ARBA00023136"/>
    </source>
</evidence>
<evidence type="ECO:0000259" key="10">
    <source>
        <dbReference type="PROSITE" id="PS51123"/>
    </source>
</evidence>
<feature type="region of interest" description="Disordered" evidence="8">
    <location>
        <begin position="76"/>
        <end position="217"/>
    </location>
</feature>
<comment type="similarity">
    <text evidence="2">Belongs to the MotB family.</text>
</comment>
<dbReference type="EMBL" id="JBAFUR010000008">
    <property type="protein sequence ID" value="MFG1255060.1"/>
    <property type="molecule type" value="Genomic_DNA"/>
</dbReference>
<evidence type="ECO:0000256" key="4">
    <source>
        <dbReference type="ARBA" id="ARBA00022692"/>
    </source>
</evidence>
<keyword evidence="5 9" id="KW-1133">Transmembrane helix</keyword>
<dbReference type="CDD" id="cd07185">
    <property type="entry name" value="OmpA_C-like"/>
    <property type="match status" value="1"/>
</dbReference>
<protein>
    <submittedName>
        <fullName evidence="11">Flagellar motor protein MotB</fullName>
    </submittedName>
</protein>
<evidence type="ECO:0000256" key="2">
    <source>
        <dbReference type="ARBA" id="ARBA00008914"/>
    </source>
</evidence>